<dbReference type="AlphaFoldDB" id="A0A8H6S9H3"/>
<feature type="region of interest" description="Disordered" evidence="4">
    <location>
        <begin position="17"/>
        <end position="67"/>
    </location>
</feature>
<dbReference type="GO" id="GO:0006285">
    <property type="term" value="P:base-excision repair, AP site formation"/>
    <property type="evidence" value="ECO:0007669"/>
    <property type="project" value="InterPro"/>
</dbReference>
<evidence type="ECO:0000256" key="1">
    <source>
        <dbReference type="ARBA" id="ARBA00022763"/>
    </source>
</evidence>
<evidence type="ECO:0000313" key="7">
    <source>
        <dbReference type="Proteomes" id="UP000636479"/>
    </source>
</evidence>
<keyword evidence="1" id="KW-0227">DNA damage</keyword>
<dbReference type="InterPro" id="IPR015637">
    <property type="entry name" value="MUG/TDG"/>
</dbReference>
<keyword evidence="2" id="KW-0378">Hydrolase</keyword>
<dbReference type="RefSeq" id="XP_037216195.1">
    <property type="nucleotide sequence ID" value="XM_037366801.1"/>
</dbReference>
<organism evidence="6 7">
    <name type="scientific">Mycena indigotica</name>
    <dbReference type="NCBI Taxonomy" id="2126181"/>
    <lineage>
        <taxon>Eukaryota</taxon>
        <taxon>Fungi</taxon>
        <taxon>Dikarya</taxon>
        <taxon>Basidiomycota</taxon>
        <taxon>Agaricomycotina</taxon>
        <taxon>Agaricomycetes</taxon>
        <taxon>Agaricomycetidae</taxon>
        <taxon>Agaricales</taxon>
        <taxon>Marasmiineae</taxon>
        <taxon>Mycenaceae</taxon>
        <taxon>Mycena</taxon>
    </lineage>
</organism>
<dbReference type="GeneID" id="59349317"/>
<protein>
    <submittedName>
        <fullName evidence="6">UDG domain-containing protein</fullName>
    </submittedName>
</protein>
<proteinExistence type="predicted"/>
<dbReference type="GO" id="GO:0008263">
    <property type="term" value="F:pyrimidine-specific mismatch base pair DNA N-glycosylase activity"/>
    <property type="evidence" value="ECO:0007669"/>
    <property type="project" value="TreeGrafter"/>
</dbReference>
<dbReference type="PANTHER" id="PTHR12159:SF9">
    <property type="entry name" value="G_T MISMATCH-SPECIFIC THYMINE DNA GLYCOSYLASE"/>
    <property type="match status" value="1"/>
</dbReference>
<feature type="compositionally biased region" description="Low complexity" evidence="4">
    <location>
        <begin position="45"/>
        <end position="55"/>
    </location>
</feature>
<gene>
    <name evidence="6" type="ORF">MIND_01021100</name>
</gene>
<dbReference type="Pfam" id="PF03167">
    <property type="entry name" value="UDG"/>
    <property type="match status" value="1"/>
</dbReference>
<reference evidence="6" key="1">
    <citation type="submission" date="2020-05" db="EMBL/GenBank/DDBJ databases">
        <title>Mycena genomes resolve the evolution of fungal bioluminescence.</title>
        <authorList>
            <person name="Tsai I.J."/>
        </authorList>
    </citation>
    <scope>NUCLEOTIDE SEQUENCE</scope>
    <source>
        <strain evidence="6">171206Taipei</strain>
    </source>
</reference>
<name>A0A8H6S9H3_9AGAR</name>
<dbReference type="GO" id="GO:0004844">
    <property type="term" value="F:uracil DNA N-glycosylase activity"/>
    <property type="evidence" value="ECO:0007669"/>
    <property type="project" value="TreeGrafter"/>
</dbReference>
<dbReference type="InterPro" id="IPR036895">
    <property type="entry name" value="Uracil-DNA_glycosylase-like_sf"/>
</dbReference>
<sequence>MASDALLQFRESISQFSFTPSKHSTDRNGDNGISSPRRSKDLKRPSSTPALASSSPKKRKKRAYAPPETYANLRQVNDYLREDLDGNTSATLLGFRSQVDSGVLWDQVALSLWHRIFFHRLLSPGRKSAESGHHYGNPSNHFWWCLHASGFTDAKISPNDDWSLPERFSLGLTNLVDRPTAEQTELSTAEQLASVPIFLEKIARYRPCVVVFVGISIAKAVETKLGVMHTATQSWGMRSFKLVHPNPSKFAETIFFAAPSTSGLVTHFKRPEKGRIFGEARKLVEDLKAGNISTANMTVVKPHQIAPPPKFDLDLSTLLTLPESLVVKEEKEESALIQ</sequence>
<dbReference type="EMBL" id="JACAZF010000009">
    <property type="protein sequence ID" value="KAF7294832.1"/>
    <property type="molecule type" value="Genomic_DNA"/>
</dbReference>
<dbReference type="SUPFAM" id="SSF52141">
    <property type="entry name" value="Uracil-DNA glycosylase-like"/>
    <property type="match status" value="1"/>
</dbReference>
<dbReference type="CDD" id="cd10028">
    <property type="entry name" value="UDG-F2_TDG_MUG"/>
    <property type="match status" value="1"/>
</dbReference>
<accession>A0A8H6S9H3</accession>
<evidence type="ECO:0000256" key="4">
    <source>
        <dbReference type="SAM" id="MobiDB-lite"/>
    </source>
</evidence>
<evidence type="ECO:0000259" key="5">
    <source>
        <dbReference type="Pfam" id="PF03167"/>
    </source>
</evidence>
<keyword evidence="3" id="KW-0234">DNA repair</keyword>
<dbReference type="OrthoDB" id="565731at2759"/>
<dbReference type="Gene3D" id="3.40.470.10">
    <property type="entry name" value="Uracil-DNA glycosylase-like domain"/>
    <property type="match status" value="1"/>
</dbReference>
<evidence type="ECO:0000256" key="3">
    <source>
        <dbReference type="ARBA" id="ARBA00023204"/>
    </source>
</evidence>
<comment type="caution">
    <text evidence="6">The sequence shown here is derived from an EMBL/GenBank/DDBJ whole genome shotgun (WGS) entry which is preliminary data.</text>
</comment>
<keyword evidence="7" id="KW-1185">Reference proteome</keyword>
<dbReference type="PANTHER" id="PTHR12159">
    <property type="entry name" value="G/T AND G/U MISMATCH-SPECIFIC DNA GLYCOSYLASE"/>
    <property type="match status" value="1"/>
</dbReference>
<evidence type="ECO:0000256" key="2">
    <source>
        <dbReference type="ARBA" id="ARBA00022801"/>
    </source>
</evidence>
<feature type="domain" description="Uracil-DNA glycosylase-like" evidence="5">
    <location>
        <begin position="123"/>
        <end position="267"/>
    </location>
</feature>
<dbReference type="InterPro" id="IPR005122">
    <property type="entry name" value="Uracil-DNA_glycosylase-like"/>
</dbReference>
<dbReference type="Proteomes" id="UP000636479">
    <property type="component" value="Unassembled WGS sequence"/>
</dbReference>
<evidence type="ECO:0000313" key="6">
    <source>
        <dbReference type="EMBL" id="KAF7294832.1"/>
    </source>
</evidence>